<dbReference type="EMBL" id="AAEW02000002">
    <property type="protein sequence ID" value="EAT17047.1"/>
    <property type="molecule type" value="Genomic_DNA"/>
</dbReference>
<accession>Q1K3C7</accession>
<evidence type="ECO:0000313" key="2">
    <source>
        <dbReference type="Proteomes" id="UP000005695"/>
    </source>
</evidence>
<dbReference type="Pfam" id="PF09952">
    <property type="entry name" value="AbiEi_2"/>
    <property type="match status" value="1"/>
</dbReference>
<name>Q1K3C7_DESA6</name>
<gene>
    <name evidence="1" type="ORF">Dace_2913</name>
</gene>
<protein>
    <submittedName>
        <fullName evidence="1">Uncharacterized protein</fullName>
    </submittedName>
</protein>
<keyword evidence="2" id="KW-1185">Reference proteome</keyword>
<organism evidence="1 2">
    <name type="scientific">Desulfuromonas acetoxidans (strain DSM 684 / 11070)</name>
    <dbReference type="NCBI Taxonomy" id="281689"/>
    <lineage>
        <taxon>Bacteria</taxon>
        <taxon>Pseudomonadati</taxon>
        <taxon>Thermodesulfobacteriota</taxon>
        <taxon>Desulfuromonadia</taxon>
        <taxon>Desulfuromonadales</taxon>
        <taxon>Desulfuromonadaceae</taxon>
        <taxon>Desulfuromonas</taxon>
    </lineage>
</organism>
<evidence type="ECO:0000313" key="1">
    <source>
        <dbReference type="EMBL" id="EAT17047.1"/>
    </source>
</evidence>
<dbReference type="Proteomes" id="UP000005695">
    <property type="component" value="Unassembled WGS sequence"/>
</dbReference>
<dbReference type="AlphaFoldDB" id="Q1K3C7"/>
<dbReference type="InterPro" id="IPR019238">
    <property type="entry name" value="AbiEi_2"/>
</dbReference>
<proteinExistence type="predicted"/>
<reference evidence="1" key="2">
    <citation type="submission" date="2006-05" db="EMBL/GenBank/DDBJ databases">
        <title>Sequencing of the draft genome and assembly of Desulfuromonas acetoxidans DSM 684.</title>
        <authorList>
            <consortium name="US DOE Joint Genome Institute (JGI-PGF)"/>
            <person name="Copeland A."/>
            <person name="Lucas S."/>
            <person name="Lapidus A."/>
            <person name="Barry K."/>
            <person name="Detter J.C."/>
            <person name="Glavina del Rio T."/>
            <person name="Hammon N."/>
            <person name="Israni S."/>
            <person name="Dalin E."/>
            <person name="Tice H."/>
            <person name="Bruce D."/>
            <person name="Pitluck S."/>
            <person name="Richardson P."/>
        </authorList>
    </citation>
    <scope>NUCLEOTIDE SEQUENCE [LARGE SCALE GENOMIC DNA]</scope>
    <source>
        <strain evidence="1">DSM 684</strain>
    </source>
</reference>
<sequence length="359" mass="40436">MSQPTSREKKLIQAVIDILHKRPGMDAEFIADDAPPPFSGSLRLFGDWGSITRPVRLAWRITPQQGQLLTFQLETLKQHQPLLLADYIPESLSSQLQHHHIDFLDTIGNGSICAPPLFYEVSGRRKKSPKLPPNRSQQSTGAKILFQLLRDPQLCQQSYRIIAERASVALGAVGPVINELKAKNLLIDPGNKKFVISDLTALRQLWETAYTSRLRPKLEVDRCNLSAPWKLDSLPLLIREQHLEDHVLIGGELAASFYCENVNPRRCTLHLPARAALKQMLQLRLTPCEDGPITVVRQFADNLAFEHRSPEGLQLADPRLVRCELLLNEHHDMAHIAEAIESLYLFGAEHPSQSDPSHN</sequence>
<comment type="caution">
    <text evidence="1">The sequence shown here is derived from an EMBL/GenBank/DDBJ whole genome shotgun (WGS) entry which is preliminary data.</text>
</comment>
<reference evidence="1" key="1">
    <citation type="submission" date="2006-05" db="EMBL/GenBank/DDBJ databases">
        <title>Annotation of the draft genome assembly of Desulfuromonas acetoxidans DSM 684.</title>
        <authorList>
            <consortium name="US DOE Joint Genome Institute (JGI-ORNL)"/>
            <person name="Larimer F."/>
            <person name="Land M."/>
            <person name="Hauser L."/>
        </authorList>
    </citation>
    <scope>NUCLEOTIDE SEQUENCE [LARGE SCALE GENOMIC DNA]</scope>
    <source>
        <strain evidence="1">DSM 684</strain>
    </source>
</reference>
<dbReference type="OrthoDB" id="6630012at2"/>
<dbReference type="RefSeq" id="WP_005997950.1">
    <property type="nucleotide sequence ID" value="NZ_AAEW02000002.1"/>
</dbReference>